<accession>D3DXM6</accession>
<sequence length="78" mass="9073">MLWIIVGNLAKKSNNRKTPGKARRPAPRKDRGQADRLKNQLKTEAEKRGYLATVPANEFFTSDRLARRIREQIRSRIL</sequence>
<feature type="compositionally biased region" description="Basic residues" evidence="1">
    <location>
        <begin position="13"/>
        <end position="26"/>
    </location>
</feature>
<dbReference type="EMBL" id="CP000352">
    <property type="protein sequence ID" value="ADC45046.1"/>
    <property type="molecule type" value="Genomic_DNA"/>
</dbReference>
<gene>
    <name evidence="2" type="ordered locus">Rmet_6429</name>
</gene>
<protein>
    <submittedName>
        <fullName evidence="2">Uncharacterized protein</fullName>
    </submittedName>
</protein>
<reference evidence="3" key="1">
    <citation type="journal article" date="2010" name="PLoS ONE">
        <title>The complete genome sequence of Cupriavidus metallidurans strain CH34, a master survivalist in harsh and anthropogenic environments.</title>
        <authorList>
            <person name="Janssen P.J."/>
            <person name="Van Houdt R."/>
            <person name="Moors H."/>
            <person name="Monsieurs P."/>
            <person name="Morin N."/>
            <person name="Michaux A."/>
            <person name="Benotmane M.A."/>
            <person name="Leys N."/>
            <person name="Vallaeys T."/>
            <person name="Lapidus A."/>
            <person name="Monchy S."/>
            <person name="Medigue C."/>
            <person name="Taghavi S."/>
            <person name="McCorkle S."/>
            <person name="Dunn J."/>
            <person name="van der Lelie D."/>
            <person name="Mergeay M."/>
        </authorList>
    </citation>
    <scope>NUCLEOTIDE SEQUENCE [LARGE SCALE GENOMIC DNA]</scope>
    <source>
        <strain evidence="3">ATCC 43123 / DSM 2839 / NBRC 102507 / CH34</strain>
    </source>
</reference>
<dbReference type="HOGENOM" id="CLU_2619474_0_0_4"/>
<evidence type="ECO:0000256" key="1">
    <source>
        <dbReference type="SAM" id="MobiDB-lite"/>
    </source>
</evidence>
<proteinExistence type="predicted"/>
<dbReference type="KEGG" id="rme:Rmet_6429"/>
<keyword evidence="3" id="KW-1185">Reference proteome</keyword>
<feature type="region of interest" description="Disordered" evidence="1">
    <location>
        <begin position="12"/>
        <end position="38"/>
    </location>
</feature>
<name>D3DXM6_CUPMC</name>
<organism evidence="2 3">
    <name type="scientific">Cupriavidus metallidurans (strain ATCC 43123 / DSM 2839 / NBRC 102507 / CH34)</name>
    <name type="common">Ralstonia metallidurans</name>
    <dbReference type="NCBI Taxonomy" id="266264"/>
    <lineage>
        <taxon>Bacteria</taxon>
        <taxon>Pseudomonadati</taxon>
        <taxon>Pseudomonadota</taxon>
        <taxon>Betaproteobacteria</taxon>
        <taxon>Burkholderiales</taxon>
        <taxon>Burkholderiaceae</taxon>
        <taxon>Cupriavidus</taxon>
    </lineage>
</organism>
<dbReference type="Proteomes" id="UP000002429">
    <property type="component" value="Chromosome"/>
</dbReference>
<feature type="compositionally biased region" description="Basic and acidic residues" evidence="1">
    <location>
        <begin position="27"/>
        <end position="38"/>
    </location>
</feature>
<dbReference type="AlphaFoldDB" id="D3DXM6"/>
<dbReference type="STRING" id="266264.Rmet_6429"/>
<evidence type="ECO:0000313" key="3">
    <source>
        <dbReference type="Proteomes" id="UP000002429"/>
    </source>
</evidence>
<evidence type="ECO:0000313" key="2">
    <source>
        <dbReference type="EMBL" id="ADC45046.1"/>
    </source>
</evidence>